<dbReference type="NCBIfam" id="TIGR01697">
    <property type="entry name" value="PNPH-PUNA-XAPA"/>
    <property type="match status" value="1"/>
</dbReference>
<dbReference type="NCBIfam" id="NF006054">
    <property type="entry name" value="PRK08202.1"/>
    <property type="match status" value="1"/>
</dbReference>
<dbReference type="InterPro" id="IPR035994">
    <property type="entry name" value="Nucleoside_phosphorylase_sf"/>
</dbReference>
<dbReference type="InterPro" id="IPR000845">
    <property type="entry name" value="Nucleoside_phosphorylase_d"/>
</dbReference>
<comment type="caution">
    <text evidence="10">The sequence shown here is derived from an EMBL/GenBank/DDBJ whole genome shotgun (WGS) entry which is preliminary data.</text>
</comment>
<sequence>MSVQYERLLRCYEYYRSVTDFIPRVGLILGSGLGGYARNMEVLHEIPYGDIPGFPVSTVQGHDGRFLLGYIGDVPAVVMKGRVHYYEGYTMEEVVLPVRLMERIGIETLFLTNAAGGMGEGFHVGDFMMITDQISSFVPSPLIGENISELGERFPDMTHIYDKGLMEIIRETAKKEKIPLKEGVYLQTTGPNFESPAEIKMYAMIGAHAVGMSTACEAIAARHAGVKVCGISCISNMASGLSDEELSQLDVQAVADRRAEEFERLVTKVIGRL</sequence>
<name>A0A9D2KIB3_9FIRM</name>
<evidence type="ECO:0000256" key="8">
    <source>
        <dbReference type="PIRSR" id="PIRSR000477-2"/>
    </source>
</evidence>
<dbReference type="GO" id="GO:0004731">
    <property type="term" value="F:purine-nucleoside phosphorylase activity"/>
    <property type="evidence" value="ECO:0007669"/>
    <property type="project" value="UniProtKB-EC"/>
</dbReference>
<dbReference type="AlphaFoldDB" id="A0A9D2KIB3"/>
<dbReference type="CDD" id="cd09009">
    <property type="entry name" value="PNP-EcPNPII_like"/>
    <property type="match status" value="1"/>
</dbReference>
<proteinExistence type="inferred from homology"/>
<evidence type="ECO:0000259" key="9">
    <source>
        <dbReference type="Pfam" id="PF01048"/>
    </source>
</evidence>
<keyword evidence="5 7" id="KW-0808">Transferase</keyword>
<dbReference type="EC" id="2.4.2.1" evidence="7"/>
<evidence type="ECO:0000256" key="4">
    <source>
        <dbReference type="ARBA" id="ARBA00022676"/>
    </source>
</evidence>
<feature type="binding site" evidence="8">
    <location>
        <position position="194"/>
    </location>
    <ligand>
        <name>a purine D-ribonucleoside</name>
        <dbReference type="ChEBI" id="CHEBI:142355"/>
    </ligand>
</feature>
<comment type="function">
    <text evidence="1">The purine nucleoside phosphorylases catalyze the phosphorolytic breakdown of the N-glycosidic bond in the beta-(deoxy)ribonucleoside molecules, with the formation of the corresponding free purine bases and pentose-1-phosphate. Cleaves guanosine, inosine, 2'-deoxyguanosine and 2'-deoxyinosine.</text>
</comment>
<feature type="binding site" evidence="8">
    <location>
        <begin position="82"/>
        <end position="84"/>
    </location>
    <ligand>
        <name>phosphate</name>
        <dbReference type="ChEBI" id="CHEBI:43474"/>
    </ligand>
</feature>
<dbReference type="Proteomes" id="UP000824223">
    <property type="component" value="Unassembled WGS sequence"/>
</dbReference>
<feature type="binding site" evidence="8">
    <location>
        <position position="213"/>
    </location>
    <ligand>
        <name>phosphate</name>
        <dbReference type="ChEBI" id="CHEBI:43474"/>
    </ligand>
</feature>
<protein>
    <recommendedName>
        <fullName evidence="7">Purine nucleoside phosphorylase</fullName>
        <ecNumber evidence="7">2.4.2.1</ecNumber>
    </recommendedName>
    <alternativeName>
        <fullName evidence="7">Inosine-guanosine phosphorylase</fullName>
    </alternativeName>
</protein>
<comment type="catalytic activity">
    <reaction evidence="6">
        <text>a purine 2'-deoxy-D-ribonucleoside + phosphate = a purine nucleobase + 2-deoxy-alpha-D-ribose 1-phosphate</text>
        <dbReference type="Rhea" id="RHEA:36431"/>
        <dbReference type="ChEBI" id="CHEBI:26386"/>
        <dbReference type="ChEBI" id="CHEBI:43474"/>
        <dbReference type="ChEBI" id="CHEBI:57259"/>
        <dbReference type="ChEBI" id="CHEBI:142361"/>
        <dbReference type="EC" id="2.4.2.1"/>
    </reaction>
</comment>
<keyword evidence="4 7" id="KW-0328">Glycosyltransferase</keyword>
<dbReference type="InterPro" id="IPR011268">
    <property type="entry name" value="Purine_phosphorylase"/>
</dbReference>
<feature type="binding site" evidence="8">
    <location>
        <position position="114"/>
    </location>
    <ligand>
        <name>phosphate</name>
        <dbReference type="ChEBI" id="CHEBI:43474"/>
    </ligand>
</feature>
<dbReference type="GO" id="GO:0005737">
    <property type="term" value="C:cytoplasm"/>
    <property type="evidence" value="ECO:0007669"/>
    <property type="project" value="TreeGrafter"/>
</dbReference>
<evidence type="ECO:0000256" key="7">
    <source>
        <dbReference type="PIRNR" id="PIRNR000477"/>
    </source>
</evidence>
<evidence type="ECO:0000256" key="6">
    <source>
        <dbReference type="ARBA" id="ARBA00048556"/>
    </source>
</evidence>
<evidence type="ECO:0000256" key="1">
    <source>
        <dbReference type="ARBA" id="ARBA00002678"/>
    </source>
</evidence>
<evidence type="ECO:0000256" key="2">
    <source>
        <dbReference type="ARBA" id="ARBA00005058"/>
    </source>
</evidence>
<organism evidence="10 11">
    <name type="scientific">Candidatus Mediterraneibacter pullicola</name>
    <dbReference type="NCBI Taxonomy" id="2838682"/>
    <lineage>
        <taxon>Bacteria</taxon>
        <taxon>Bacillati</taxon>
        <taxon>Bacillota</taxon>
        <taxon>Clostridia</taxon>
        <taxon>Lachnospirales</taxon>
        <taxon>Lachnospiraceae</taxon>
        <taxon>Mediterraneibacter</taxon>
    </lineage>
</organism>
<dbReference type="PANTHER" id="PTHR11904:SF9">
    <property type="entry name" value="PURINE NUCLEOSIDE PHOSPHORYLASE-RELATED"/>
    <property type="match status" value="1"/>
</dbReference>
<evidence type="ECO:0000313" key="11">
    <source>
        <dbReference type="Proteomes" id="UP000824223"/>
    </source>
</evidence>
<feature type="domain" description="Nucleoside phosphorylase" evidence="9">
    <location>
        <begin position="25"/>
        <end position="270"/>
    </location>
</feature>
<dbReference type="PIRSF" id="PIRSF000477">
    <property type="entry name" value="PurNPase"/>
    <property type="match status" value="1"/>
</dbReference>
<dbReference type="Gene3D" id="3.40.50.1580">
    <property type="entry name" value="Nucleoside phosphorylase domain"/>
    <property type="match status" value="1"/>
</dbReference>
<feature type="binding site" evidence="8">
    <location>
        <position position="62"/>
    </location>
    <ligand>
        <name>phosphate</name>
        <dbReference type="ChEBI" id="CHEBI:43474"/>
    </ligand>
</feature>
<dbReference type="GO" id="GO:0009116">
    <property type="term" value="P:nucleoside metabolic process"/>
    <property type="evidence" value="ECO:0007669"/>
    <property type="project" value="InterPro"/>
</dbReference>
<evidence type="ECO:0000313" key="10">
    <source>
        <dbReference type="EMBL" id="HJA05835.1"/>
    </source>
</evidence>
<accession>A0A9D2KIB3</accession>
<reference evidence="10" key="1">
    <citation type="journal article" date="2021" name="PeerJ">
        <title>Extensive microbial diversity within the chicken gut microbiome revealed by metagenomics and culture.</title>
        <authorList>
            <person name="Gilroy R."/>
            <person name="Ravi A."/>
            <person name="Getino M."/>
            <person name="Pursley I."/>
            <person name="Horton D.L."/>
            <person name="Alikhan N.F."/>
            <person name="Baker D."/>
            <person name="Gharbi K."/>
            <person name="Hall N."/>
            <person name="Watson M."/>
            <person name="Adriaenssens E.M."/>
            <person name="Foster-Nyarko E."/>
            <person name="Jarju S."/>
            <person name="Secka A."/>
            <person name="Antonio M."/>
            <person name="Oren A."/>
            <person name="Chaudhuri R.R."/>
            <person name="La Ragione R."/>
            <person name="Hildebrand F."/>
            <person name="Pallen M.J."/>
        </authorList>
    </citation>
    <scope>NUCLEOTIDE SEQUENCE</scope>
    <source>
        <strain evidence="10">ChiSjej2B20-11307</strain>
    </source>
</reference>
<feature type="binding site" evidence="8">
    <location>
        <position position="31"/>
    </location>
    <ligand>
        <name>phosphate</name>
        <dbReference type="ChEBI" id="CHEBI:43474"/>
    </ligand>
</feature>
<dbReference type="Pfam" id="PF01048">
    <property type="entry name" value="PNP_UDP_1"/>
    <property type="match status" value="1"/>
</dbReference>
<dbReference type="PANTHER" id="PTHR11904">
    <property type="entry name" value="METHYLTHIOADENOSINE/PURINE NUCLEOSIDE PHOSPHORYLASE"/>
    <property type="match status" value="1"/>
</dbReference>
<dbReference type="SUPFAM" id="SSF53167">
    <property type="entry name" value="Purine and uridine phosphorylases"/>
    <property type="match status" value="1"/>
</dbReference>
<comment type="pathway">
    <text evidence="2 7">Purine metabolism; purine nucleoside salvage.</text>
</comment>
<dbReference type="EMBL" id="DXAK01000008">
    <property type="protein sequence ID" value="HJA05835.1"/>
    <property type="molecule type" value="Genomic_DNA"/>
</dbReference>
<evidence type="ECO:0000256" key="5">
    <source>
        <dbReference type="ARBA" id="ARBA00022679"/>
    </source>
</evidence>
<evidence type="ECO:0000256" key="3">
    <source>
        <dbReference type="ARBA" id="ARBA00006751"/>
    </source>
</evidence>
<reference evidence="10" key="2">
    <citation type="submission" date="2021-04" db="EMBL/GenBank/DDBJ databases">
        <authorList>
            <person name="Gilroy R."/>
        </authorList>
    </citation>
    <scope>NUCLEOTIDE SEQUENCE</scope>
    <source>
        <strain evidence="10">ChiSjej2B20-11307</strain>
    </source>
</reference>
<gene>
    <name evidence="10" type="ORF">H9798_01625</name>
</gene>
<comment type="similarity">
    <text evidence="3 7">Belongs to the PNP/MTAP phosphorylase family.</text>
</comment>
<feature type="binding site" evidence="8">
    <location>
        <position position="236"/>
    </location>
    <ligand>
        <name>a purine D-ribonucleoside</name>
        <dbReference type="ChEBI" id="CHEBI:142355"/>
    </ligand>
</feature>